<feature type="compositionally biased region" description="Polar residues" evidence="1">
    <location>
        <begin position="94"/>
        <end position="103"/>
    </location>
</feature>
<dbReference type="RefSeq" id="WP_141284230.1">
    <property type="nucleotide sequence ID" value="NZ_BAAAEW010000022.1"/>
</dbReference>
<accession>A0ABN1K6C2</accession>
<keyword evidence="2" id="KW-0472">Membrane</keyword>
<keyword evidence="2" id="KW-0812">Transmembrane</keyword>
<reference evidence="3 4" key="1">
    <citation type="journal article" date="2019" name="Int. J. Syst. Evol. Microbiol.">
        <title>The Global Catalogue of Microorganisms (GCM) 10K type strain sequencing project: providing services to taxonomists for standard genome sequencing and annotation.</title>
        <authorList>
            <consortium name="The Broad Institute Genomics Platform"/>
            <consortium name="The Broad Institute Genome Sequencing Center for Infectious Disease"/>
            <person name="Wu L."/>
            <person name="Ma J."/>
        </authorList>
    </citation>
    <scope>NUCLEOTIDE SEQUENCE [LARGE SCALE GENOMIC DNA]</scope>
    <source>
        <strain evidence="3 4">JCM 15503</strain>
    </source>
</reference>
<evidence type="ECO:0000256" key="2">
    <source>
        <dbReference type="SAM" id="Phobius"/>
    </source>
</evidence>
<evidence type="ECO:0000313" key="3">
    <source>
        <dbReference type="EMBL" id="GAA0756092.1"/>
    </source>
</evidence>
<sequence length="212" mass="22958">MSIALDNTPAGPTYEVSPRTLGLACASAFAVATVVLTLFVLPAERGIDITGLGAKLGLTQMRSGEADATPDTTPVATTAPSPTSSSSQAAITVEPQSQQSISKATPMRSDEMTVVLKPHSGLEVKAEMKTGDHLIFHWDANGPLKMDMHGEKPNDGERFTRYWMQSDLTTAQGSFTAPFDGHHGWFWRNRGESDVTLKIRTSGFYEKLYIPK</sequence>
<keyword evidence="2" id="KW-1133">Transmembrane helix</keyword>
<evidence type="ECO:0000313" key="4">
    <source>
        <dbReference type="Proteomes" id="UP001500279"/>
    </source>
</evidence>
<feature type="transmembrane region" description="Helical" evidence="2">
    <location>
        <begin position="20"/>
        <end position="41"/>
    </location>
</feature>
<dbReference type="EMBL" id="BAAAEW010000022">
    <property type="protein sequence ID" value="GAA0756092.1"/>
    <property type="molecule type" value="Genomic_DNA"/>
</dbReference>
<proteinExistence type="predicted"/>
<organism evidence="3 4">
    <name type="scientific">Ideonella azotifigens</name>
    <dbReference type="NCBI Taxonomy" id="513160"/>
    <lineage>
        <taxon>Bacteria</taxon>
        <taxon>Pseudomonadati</taxon>
        <taxon>Pseudomonadota</taxon>
        <taxon>Betaproteobacteria</taxon>
        <taxon>Burkholderiales</taxon>
        <taxon>Sphaerotilaceae</taxon>
        <taxon>Ideonella</taxon>
    </lineage>
</organism>
<keyword evidence="4" id="KW-1185">Reference proteome</keyword>
<feature type="region of interest" description="Disordered" evidence="1">
    <location>
        <begin position="63"/>
        <end position="108"/>
    </location>
</feature>
<dbReference type="Proteomes" id="UP001500279">
    <property type="component" value="Unassembled WGS sequence"/>
</dbReference>
<gene>
    <name evidence="3" type="ORF">GCM10009107_34210</name>
</gene>
<protein>
    <recommendedName>
        <fullName evidence="5">Transmembrane anchor protein</fullName>
    </recommendedName>
</protein>
<comment type="caution">
    <text evidence="3">The sequence shown here is derived from an EMBL/GenBank/DDBJ whole genome shotgun (WGS) entry which is preliminary data.</text>
</comment>
<evidence type="ECO:0000256" key="1">
    <source>
        <dbReference type="SAM" id="MobiDB-lite"/>
    </source>
</evidence>
<evidence type="ECO:0008006" key="5">
    <source>
        <dbReference type="Google" id="ProtNLM"/>
    </source>
</evidence>
<name>A0ABN1K6C2_9BURK</name>
<feature type="compositionally biased region" description="Low complexity" evidence="1">
    <location>
        <begin position="66"/>
        <end position="90"/>
    </location>
</feature>